<sequence>MVDVGVCVRLAEDEVSEGLAWESAPVEMLYAAEPWRTFRWYMGQKHYSGSYWSSTQSDHVIYEPRLELSRLLYLMATTTGPLVVDVKPRHRVARAEHAFAFAWTREAVGSRGWRYEVWSEPPDAEPTSVSWRATAATGCSSRTRPRRYRVCPRTYATRRWTRSRRRSALSRTIRPALSCYLLLIGGARGDLSTAARLLWSPAEDRLGPHMAHRLTKQGHWPAGGIP</sequence>
<dbReference type="Proteomes" id="UP001596065">
    <property type="component" value="Unassembled WGS sequence"/>
</dbReference>
<protein>
    <recommendedName>
        <fullName evidence="3">TnsA-like heteromeric transposase endonuclease subunit</fullName>
    </recommendedName>
</protein>
<reference evidence="2" key="1">
    <citation type="journal article" date="2019" name="Int. J. Syst. Evol. Microbiol.">
        <title>The Global Catalogue of Microorganisms (GCM) 10K type strain sequencing project: providing services to taxonomists for standard genome sequencing and annotation.</title>
        <authorList>
            <consortium name="The Broad Institute Genomics Platform"/>
            <consortium name="The Broad Institute Genome Sequencing Center for Infectious Disease"/>
            <person name="Wu L."/>
            <person name="Ma J."/>
        </authorList>
    </citation>
    <scope>NUCLEOTIDE SEQUENCE [LARGE SCALE GENOMIC DNA]</scope>
    <source>
        <strain evidence="2">KCTC 5701</strain>
    </source>
</reference>
<comment type="caution">
    <text evidence="1">The sequence shown here is derived from an EMBL/GenBank/DDBJ whole genome shotgun (WGS) entry which is preliminary data.</text>
</comment>
<keyword evidence="2" id="KW-1185">Reference proteome</keyword>
<name>A0ABW0WQP3_STRNO</name>
<dbReference type="RefSeq" id="WP_344352497.1">
    <property type="nucleotide sequence ID" value="NZ_BAAASM010000062.1"/>
</dbReference>
<evidence type="ECO:0000313" key="1">
    <source>
        <dbReference type="EMBL" id="MFC5660570.1"/>
    </source>
</evidence>
<gene>
    <name evidence="1" type="ORF">ACFP3J_34530</name>
</gene>
<proteinExistence type="predicted"/>
<accession>A0ABW0WQP3</accession>
<evidence type="ECO:0000313" key="2">
    <source>
        <dbReference type="Proteomes" id="UP001596065"/>
    </source>
</evidence>
<organism evidence="1 2">
    <name type="scientific">Streptomyces nogalater</name>
    <dbReference type="NCBI Taxonomy" id="38314"/>
    <lineage>
        <taxon>Bacteria</taxon>
        <taxon>Bacillati</taxon>
        <taxon>Actinomycetota</taxon>
        <taxon>Actinomycetes</taxon>
        <taxon>Kitasatosporales</taxon>
        <taxon>Streptomycetaceae</taxon>
        <taxon>Streptomyces</taxon>
    </lineage>
</organism>
<dbReference type="EMBL" id="JBHSOE010000103">
    <property type="protein sequence ID" value="MFC5660570.1"/>
    <property type="molecule type" value="Genomic_DNA"/>
</dbReference>
<evidence type="ECO:0008006" key="3">
    <source>
        <dbReference type="Google" id="ProtNLM"/>
    </source>
</evidence>